<keyword evidence="5" id="KW-0597">Phosphoprotein</keyword>
<dbReference type="SMART" id="SM00382">
    <property type="entry name" value="AAA"/>
    <property type="match status" value="1"/>
</dbReference>
<evidence type="ECO:0000256" key="1">
    <source>
        <dbReference type="ARBA" id="ARBA00022741"/>
    </source>
</evidence>
<evidence type="ECO:0000313" key="8">
    <source>
        <dbReference type="EMBL" id="MDC8770140.1"/>
    </source>
</evidence>
<dbReference type="InterPro" id="IPR025943">
    <property type="entry name" value="Sigma_54_int_dom_ATP-bd_2"/>
</dbReference>
<sequence length="450" mass="48759">MSILILDDDPDVGIAARLLLQRRFGPVRLLQRPAELAAALAAEPVELLLLDMNFQPGQTDGAQGQAVLREVLKLGPKAPPVIVMTAYAEVSLAVASLKAGAFDFITKPWDNQKLTATVAAALASRQTTAPVTTSLLGESRAMRELRALIQSVAPTEANVLVLGEMGSGKELVAREIHALSKRAGQTFLAVDLGALSETTLESELFGHKRGSFTDARQERPGRFQAAEGGTLFLDEVANLPLAGQAKLLTVLERREVTPLGADSAQPVNVRIVSATNLDETSLFDAQRFRPDLLYRLNTIVLRVPPLRERRDDVPLLLKHYLDHYAEQYGKPARACSEAALAACQAHDWHGNVRALRHACERAVILAQGSQFEAADFALQAPGNASIEPLRPLQTMEAMEPTTPSPLLLSQLERTALVDAMQSVQGNISQAAKLLGLSRAALYRRLEKYGL</sequence>
<dbReference type="InterPro" id="IPR058031">
    <property type="entry name" value="AAA_lid_NorR"/>
</dbReference>
<feature type="domain" description="Response regulatory" evidence="7">
    <location>
        <begin position="2"/>
        <end position="122"/>
    </location>
</feature>
<dbReference type="Gene3D" id="3.40.50.2300">
    <property type="match status" value="1"/>
</dbReference>
<organism evidence="8 9">
    <name type="scientific">Roseateles albus</name>
    <dbReference type="NCBI Taxonomy" id="2987525"/>
    <lineage>
        <taxon>Bacteria</taxon>
        <taxon>Pseudomonadati</taxon>
        <taxon>Pseudomonadota</taxon>
        <taxon>Betaproteobacteria</taxon>
        <taxon>Burkholderiales</taxon>
        <taxon>Sphaerotilaceae</taxon>
        <taxon>Roseateles</taxon>
    </lineage>
</organism>
<comment type="caution">
    <text evidence="8">The sequence shown here is derived from an EMBL/GenBank/DDBJ whole genome shotgun (WGS) entry which is preliminary data.</text>
</comment>
<evidence type="ECO:0000259" key="6">
    <source>
        <dbReference type="PROSITE" id="PS50045"/>
    </source>
</evidence>
<keyword evidence="9" id="KW-1185">Reference proteome</keyword>
<dbReference type="PANTHER" id="PTHR32071:SF113">
    <property type="entry name" value="ALGINATE BIOSYNTHESIS TRANSCRIPTIONAL REGULATORY PROTEIN ALGB"/>
    <property type="match status" value="1"/>
</dbReference>
<keyword evidence="3" id="KW-0805">Transcription regulation</keyword>
<dbReference type="Gene3D" id="1.10.8.60">
    <property type="match status" value="1"/>
</dbReference>
<dbReference type="Proteomes" id="UP001221189">
    <property type="component" value="Unassembled WGS sequence"/>
</dbReference>
<dbReference type="InterPro" id="IPR027417">
    <property type="entry name" value="P-loop_NTPase"/>
</dbReference>
<dbReference type="Gene3D" id="3.40.50.300">
    <property type="entry name" value="P-loop containing nucleotide triphosphate hydrolases"/>
    <property type="match status" value="1"/>
</dbReference>
<dbReference type="PROSITE" id="PS50045">
    <property type="entry name" value="SIGMA54_INTERACT_4"/>
    <property type="match status" value="1"/>
</dbReference>
<dbReference type="InterPro" id="IPR011006">
    <property type="entry name" value="CheY-like_superfamily"/>
</dbReference>
<dbReference type="RefSeq" id="WP_273598620.1">
    <property type="nucleotide sequence ID" value="NZ_JAQQXT010000001.1"/>
</dbReference>
<protein>
    <submittedName>
        <fullName evidence="8">Sigma-54 dependent transcriptional regulator</fullName>
    </submittedName>
</protein>
<feature type="modified residue" description="4-aspartylphosphate" evidence="5">
    <location>
        <position position="51"/>
    </location>
</feature>
<evidence type="ECO:0000256" key="4">
    <source>
        <dbReference type="ARBA" id="ARBA00023163"/>
    </source>
</evidence>
<keyword evidence="4" id="KW-0804">Transcription</keyword>
<dbReference type="Pfam" id="PF02954">
    <property type="entry name" value="HTH_8"/>
    <property type="match status" value="1"/>
</dbReference>
<dbReference type="InterPro" id="IPR002078">
    <property type="entry name" value="Sigma_54_int"/>
</dbReference>
<dbReference type="InterPro" id="IPR009057">
    <property type="entry name" value="Homeodomain-like_sf"/>
</dbReference>
<gene>
    <name evidence="8" type="ORF">PRZ03_01060</name>
</gene>
<dbReference type="Pfam" id="PF25601">
    <property type="entry name" value="AAA_lid_14"/>
    <property type="match status" value="1"/>
</dbReference>
<keyword evidence="2" id="KW-0067">ATP-binding</keyword>
<dbReference type="InterPro" id="IPR001789">
    <property type="entry name" value="Sig_transdc_resp-reg_receiver"/>
</dbReference>
<feature type="domain" description="Sigma-54 factor interaction" evidence="6">
    <location>
        <begin position="135"/>
        <end position="364"/>
    </location>
</feature>
<dbReference type="EMBL" id="JAQQXT010000001">
    <property type="protein sequence ID" value="MDC8770140.1"/>
    <property type="molecule type" value="Genomic_DNA"/>
</dbReference>
<keyword evidence="1" id="KW-0547">Nucleotide-binding</keyword>
<dbReference type="Gene3D" id="1.10.10.60">
    <property type="entry name" value="Homeodomain-like"/>
    <property type="match status" value="1"/>
</dbReference>
<dbReference type="PANTHER" id="PTHR32071">
    <property type="entry name" value="TRANSCRIPTIONAL REGULATORY PROTEIN"/>
    <property type="match status" value="1"/>
</dbReference>
<dbReference type="PROSITE" id="PS00676">
    <property type="entry name" value="SIGMA54_INTERACT_2"/>
    <property type="match status" value="1"/>
</dbReference>
<dbReference type="PROSITE" id="PS50110">
    <property type="entry name" value="RESPONSE_REGULATORY"/>
    <property type="match status" value="1"/>
</dbReference>
<evidence type="ECO:0000256" key="5">
    <source>
        <dbReference type="PROSITE-ProRule" id="PRU00169"/>
    </source>
</evidence>
<dbReference type="SUPFAM" id="SSF52172">
    <property type="entry name" value="CheY-like"/>
    <property type="match status" value="1"/>
</dbReference>
<dbReference type="InterPro" id="IPR002197">
    <property type="entry name" value="HTH_Fis"/>
</dbReference>
<dbReference type="Pfam" id="PF00158">
    <property type="entry name" value="Sigma54_activat"/>
    <property type="match status" value="1"/>
</dbReference>
<dbReference type="SUPFAM" id="SSF46689">
    <property type="entry name" value="Homeodomain-like"/>
    <property type="match status" value="1"/>
</dbReference>
<name>A0ABT5K8N3_9BURK</name>
<evidence type="ECO:0000313" key="9">
    <source>
        <dbReference type="Proteomes" id="UP001221189"/>
    </source>
</evidence>
<dbReference type="PRINTS" id="PR01590">
    <property type="entry name" value="HTHFIS"/>
</dbReference>
<dbReference type="SUPFAM" id="SSF52540">
    <property type="entry name" value="P-loop containing nucleoside triphosphate hydrolases"/>
    <property type="match status" value="1"/>
</dbReference>
<dbReference type="CDD" id="cd00009">
    <property type="entry name" value="AAA"/>
    <property type="match status" value="1"/>
</dbReference>
<reference evidence="8 9" key="1">
    <citation type="submission" date="2022-10" db="EMBL/GenBank/DDBJ databases">
        <title>Paucibacter sp. hw1 Genome sequencing.</title>
        <authorList>
            <person name="Park S."/>
        </authorList>
    </citation>
    <scope>NUCLEOTIDE SEQUENCE [LARGE SCALE GENOMIC DNA]</scope>
    <source>
        <strain evidence="9">hw1</strain>
    </source>
</reference>
<dbReference type="SMART" id="SM00448">
    <property type="entry name" value="REC"/>
    <property type="match status" value="1"/>
</dbReference>
<evidence type="ECO:0000259" key="7">
    <source>
        <dbReference type="PROSITE" id="PS50110"/>
    </source>
</evidence>
<dbReference type="CDD" id="cd00156">
    <property type="entry name" value="REC"/>
    <property type="match status" value="1"/>
</dbReference>
<evidence type="ECO:0000256" key="3">
    <source>
        <dbReference type="ARBA" id="ARBA00023015"/>
    </source>
</evidence>
<dbReference type="InterPro" id="IPR003593">
    <property type="entry name" value="AAA+_ATPase"/>
</dbReference>
<evidence type="ECO:0000256" key="2">
    <source>
        <dbReference type="ARBA" id="ARBA00022840"/>
    </source>
</evidence>
<accession>A0ABT5K8N3</accession>
<dbReference type="Pfam" id="PF00072">
    <property type="entry name" value="Response_reg"/>
    <property type="match status" value="1"/>
</dbReference>
<proteinExistence type="predicted"/>